<evidence type="ECO:0000256" key="5">
    <source>
        <dbReference type="ARBA" id="ARBA00022827"/>
    </source>
</evidence>
<dbReference type="InterPro" id="IPR046952">
    <property type="entry name" value="GSHR/TRXR-like"/>
</dbReference>
<dbReference type="Ensembl" id="ENSFCTT00005052241.1">
    <property type="protein sequence ID" value="ENSFCTP00005038301.1"/>
    <property type="gene ID" value="ENSFCTG00005017903.1"/>
</dbReference>
<dbReference type="NCBIfam" id="TIGR01421">
    <property type="entry name" value="gluta_reduc_1"/>
    <property type="match status" value="1"/>
</dbReference>
<evidence type="ECO:0000313" key="13">
    <source>
        <dbReference type="Proteomes" id="UP000823872"/>
    </source>
</evidence>
<evidence type="ECO:0000256" key="4">
    <source>
        <dbReference type="ARBA" id="ARBA00022630"/>
    </source>
</evidence>
<feature type="region of interest" description="Disordered" evidence="9">
    <location>
        <begin position="31"/>
        <end position="59"/>
    </location>
</feature>
<feature type="compositionally biased region" description="Low complexity" evidence="9">
    <location>
        <begin position="111"/>
        <end position="132"/>
    </location>
</feature>
<dbReference type="Pfam" id="PF07992">
    <property type="entry name" value="Pyr_redox_2"/>
    <property type="match status" value="1"/>
</dbReference>
<evidence type="ECO:0000256" key="7">
    <source>
        <dbReference type="ARBA" id="ARBA00023157"/>
    </source>
</evidence>
<evidence type="ECO:0000256" key="9">
    <source>
        <dbReference type="SAM" id="MobiDB-lite"/>
    </source>
</evidence>
<dbReference type="Gene3D" id="3.50.50.60">
    <property type="entry name" value="FAD/NAD(P)-binding domain"/>
    <property type="match status" value="2"/>
</dbReference>
<accession>A0ABI7YTT1</accession>
<dbReference type="Gene3D" id="3.30.390.30">
    <property type="match status" value="1"/>
</dbReference>
<evidence type="ECO:0000256" key="8">
    <source>
        <dbReference type="ARBA" id="ARBA00023284"/>
    </source>
</evidence>
<reference evidence="12" key="2">
    <citation type="submission" date="2025-08" db="UniProtKB">
        <authorList>
            <consortium name="Ensembl"/>
        </authorList>
    </citation>
    <scope>IDENTIFICATION</scope>
    <source>
        <strain evidence="12">breed Abyssinian</strain>
    </source>
</reference>
<dbReference type="PANTHER" id="PTHR42737:SF5">
    <property type="entry name" value="GLUTATHIONE REDUCTASE, MITOCHONDRIAL"/>
    <property type="match status" value="1"/>
</dbReference>
<proteinExistence type="inferred from homology"/>
<dbReference type="SUPFAM" id="SSF55424">
    <property type="entry name" value="FAD/NAD-linked reductases, dimerisation (C-terminal) domain"/>
    <property type="match status" value="1"/>
</dbReference>
<evidence type="ECO:0000313" key="12">
    <source>
        <dbReference type="Ensembl" id="ENSFCTP00005038301.1"/>
    </source>
</evidence>
<comment type="similarity">
    <text evidence="2">Belongs to the class-I pyridine nucleotide-disulfide oxidoreductase family.</text>
</comment>
<feature type="domain" description="Pyridine nucleotide-disulphide oxidoreductase dimerisation" evidence="10">
    <location>
        <begin position="565"/>
        <end position="675"/>
    </location>
</feature>
<dbReference type="EC" id="1.8.1.7" evidence="3"/>
<evidence type="ECO:0000259" key="10">
    <source>
        <dbReference type="Pfam" id="PF02852"/>
    </source>
</evidence>
<dbReference type="InterPro" id="IPR023753">
    <property type="entry name" value="FAD/NAD-binding_dom"/>
</dbReference>
<dbReference type="PRINTS" id="PR00368">
    <property type="entry name" value="FADPNR"/>
</dbReference>
<dbReference type="InterPro" id="IPR006322">
    <property type="entry name" value="Glutathione_Rdtase_euk/bac"/>
</dbReference>
<organism evidence="12 13">
    <name type="scientific">Felis catus</name>
    <name type="common">Cat</name>
    <name type="synonym">Felis silvestris catus</name>
    <dbReference type="NCBI Taxonomy" id="9685"/>
    <lineage>
        <taxon>Eukaryota</taxon>
        <taxon>Metazoa</taxon>
        <taxon>Chordata</taxon>
        <taxon>Craniata</taxon>
        <taxon>Vertebrata</taxon>
        <taxon>Euteleostomi</taxon>
        <taxon>Mammalia</taxon>
        <taxon>Eutheria</taxon>
        <taxon>Laurasiatheria</taxon>
        <taxon>Carnivora</taxon>
        <taxon>Feliformia</taxon>
        <taxon>Felidae</taxon>
        <taxon>Felinae</taxon>
        <taxon>Felis</taxon>
    </lineage>
</organism>
<dbReference type="Proteomes" id="UP000823872">
    <property type="component" value="Chromosome B1"/>
</dbReference>
<evidence type="ECO:0000259" key="11">
    <source>
        <dbReference type="Pfam" id="PF07992"/>
    </source>
</evidence>
<evidence type="ECO:0000256" key="2">
    <source>
        <dbReference type="ARBA" id="ARBA00007532"/>
    </source>
</evidence>
<sequence>MPFGCGDPRCCGEGGDLPNPLSVGRACRLARKRAGGGGSPSVPAGPWPGSPTPPLNPLPQLSDLVLSHREAALARGAATPLTRDRPRGTPVVHFRVHGPAAPVPERERGAELAAGGARLPPPLSAASAAARPRPLPRHGVQAGAAAAAPAARRRRRGLVRLPGDRGRLGRAGQRAQGGRAGRQGRRGGEPQAGRHLREYGVPTRASPGASASAAPRPAARLSRRCAGAACPLSWCCPSVRRWVPSAALSAFPPASEVNVGCVPKKVMWNTAVHSEFMHDHVDYGFQSCESKFNWRVIKEKRDAYVSRLNTIYQNNLTKSHIEIIHGHAAFTSDPKPTVEVSGNKYTAPHILIATGGVPSRPQESEIPGASLGITSDGFFQLEELPGRSVIVGAGYIAVEIAGILSALGSKTSLMIRHDKVLRNFDSIISSNCTEELENSGIEVLKYSQVKEVKKTSSGLELCMVTSIPGRNPTLTTIPDVDCLLWAIGRDPNSSGLNLNKVGIQTDDKGHIIVDEFQNTSVKGVYAVGDVCGKALLTPVAIAAGRKLAHRLFECKKDSKLDYDNIPTVVFSHPPIGTVGLTEDEAIRKYGKENVKTYSTTFTPMYHAVTKRKTKCVMKMVCATKEEKVVGIHMQGIGCDEMLQGFAVAVKMGATKADFDNTVAIHPTSSEELVTLR</sequence>
<dbReference type="GeneTree" id="ENSGT00940000156986"/>
<dbReference type="InterPro" id="IPR016156">
    <property type="entry name" value="FAD/NAD-linked_Rdtase_dimer_sf"/>
</dbReference>
<reference evidence="12" key="3">
    <citation type="submission" date="2025-09" db="UniProtKB">
        <authorList>
            <consortium name="Ensembl"/>
        </authorList>
    </citation>
    <scope>IDENTIFICATION</scope>
    <source>
        <strain evidence="12">breed Abyssinian</strain>
    </source>
</reference>
<comment type="cofactor">
    <cofactor evidence="1">
        <name>FAD</name>
        <dbReference type="ChEBI" id="CHEBI:57692"/>
    </cofactor>
</comment>
<keyword evidence="6" id="KW-0560">Oxidoreductase</keyword>
<keyword evidence="4" id="KW-0285">Flavoprotein</keyword>
<evidence type="ECO:0000256" key="6">
    <source>
        <dbReference type="ARBA" id="ARBA00023002"/>
    </source>
</evidence>
<name>A0ABI7YTT1_FELCA</name>
<feature type="compositionally biased region" description="Pro residues" evidence="9">
    <location>
        <begin position="43"/>
        <end position="57"/>
    </location>
</feature>
<protein>
    <recommendedName>
        <fullName evidence="3">glutathione-disulfide reductase</fullName>
        <ecNumber evidence="3">1.8.1.7</ecNumber>
    </recommendedName>
</protein>
<dbReference type="PRINTS" id="PR00411">
    <property type="entry name" value="PNDRDTASEI"/>
</dbReference>
<dbReference type="Pfam" id="PF02852">
    <property type="entry name" value="Pyr_redox_dim"/>
    <property type="match status" value="1"/>
</dbReference>
<dbReference type="SUPFAM" id="SSF51905">
    <property type="entry name" value="FAD/NAD(P)-binding domain"/>
    <property type="match status" value="1"/>
</dbReference>
<reference evidence="12 13" key="1">
    <citation type="submission" date="2021-02" db="EMBL/GenBank/DDBJ databases">
        <title>Safari Cat Assemblies.</title>
        <authorList>
            <person name="Bredemeyer K.R."/>
            <person name="Murphy W.J."/>
        </authorList>
    </citation>
    <scope>NUCLEOTIDE SEQUENCE [LARGE SCALE GENOMIC DNA]</scope>
</reference>
<feature type="region of interest" description="Disordered" evidence="9">
    <location>
        <begin position="94"/>
        <end position="215"/>
    </location>
</feature>
<dbReference type="PANTHER" id="PTHR42737">
    <property type="entry name" value="GLUTATHIONE REDUCTASE"/>
    <property type="match status" value="1"/>
</dbReference>
<keyword evidence="7" id="KW-1015">Disulfide bond</keyword>
<feature type="domain" description="FAD/NAD(P)-binding" evidence="11">
    <location>
        <begin position="257"/>
        <end position="544"/>
    </location>
</feature>
<keyword evidence="5" id="KW-0274">FAD</keyword>
<dbReference type="InterPro" id="IPR004099">
    <property type="entry name" value="Pyr_nucl-diS_OxRdtase_dimer"/>
</dbReference>
<feature type="compositionally biased region" description="Low complexity" evidence="9">
    <location>
        <begin position="202"/>
        <end position="215"/>
    </location>
</feature>
<dbReference type="InterPro" id="IPR036188">
    <property type="entry name" value="FAD/NAD-bd_sf"/>
</dbReference>
<keyword evidence="8" id="KW-0676">Redox-active center</keyword>
<dbReference type="NCBIfam" id="NF004776">
    <property type="entry name" value="PRK06116.1"/>
    <property type="match status" value="1"/>
</dbReference>
<evidence type="ECO:0000256" key="1">
    <source>
        <dbReference type="ARBA" id="ARBA00001974"/>
    </source>
</evidence>
<keyword evidence="13" id="KW-1185">Reference proteome</keyword>
<evidence type="ECO:0000256" key="3">
    <source>
        <dbReference type="ARBA" id="ARBA00012607"/>
    </source>
</evidence>